<dbReference type="PANTHER" id="PTHR43649:SF14">
    <property type="entry name" value="BLR3389 PROTEIN"/>
    <property type="match status" value="1"/>
</dbReference>
<name>A0ABP6LR60_9MICC</name>
<dbReference type="InterPro" id="IPR050490">
    <property type="entry name" value="Bact_solute-bd_prot1"/>
</dbReference>
<dbReference type="RefSeq" id="WP_344682207.1">
    <property type="nucleotide sequence ID" value="NZ_BAAAVT010000001.1"/>
</dbReference>
<protein>
    <submittedName>
        <fullName evidence="2">Extracellular solute-binding protein</fullName>
    </submittedName>
</protein>
<keyword evidence="1" id="KW-0732">Signal</keyword>
<accession>A0ABP6LR60</accession>
<gene>
    <name evidence="2" type="ORF">GCM10010529_00590</name>
</gene>
<feature type="signal peptide" evidence="1">
    <location>
        <begin position="1"/>
        <end position="25"/>
    </location>
</feature>
<evidence type="ECO:0000313" key="2">
    <source>
        <dbReference type="EMBL" id="GAA3050394.1"/>
    </source>
</evidence>
<dbReference type="InterPro" id="IPR006311">
    <property type="entry name" value="TAT_signal"/>
</dbReference>
<evidence type="ECO:0000313" key="3">
    <source>
        <dbReference type="Proteomes" id="UP001500236"/>
    </source>
</evidence>
<dbReference type="PROSITE" id="PS51257">
    <property type="entry name" value="PROKAR_LIPOPROTEIN"/>
    <property type="match status" value="1"/>
</dbReference>
<feature type="chain" id="PRO_5046806389" evidence="1">
    <location>
        <begin position="26"/>
        <end position="443"/>
    </location>
</feature>
<keyword evidence="3" id="KW-1185">Reference proteome</keyword>
<proteinExistence type="predicted"/>
<sequence>MRRPILSRRQLLGGALAGAGAAALAGCAPNVGPADRTTLQFWHLLSGGDGITMAELLDGINDSQDDFFVRPTVLAWGTPYYTKLAMAGSGGRAPEVAVMHASRVPGYVPGGLLDPWELDRLAEVDLDESTFTGPMWENSIVNGQLYSVPLDAHPFIMMYNTDICEQAGVLESDGTITRPDSPDRFVELCESIVDVTGGNALSFGFLGDGAQLWRLFYTLYAQHGHLMEFPDGGEAVIDDDAFVNSLELMSRLVDGTIASTRADYDSAVAGFSTGQTGLFFTGVWELPTMVGAGLPLDATTIPTLYGTPATYADSHSLVLPHQLDPDPEAREHTYEFVSELLKSSFSWAEAGHIPAYLPIVDSPEYDELLPQANYADAADQLVYDPAAWFTGSGANFTNDVGQILQSTVTAGDGFEGALEDFRSLVNSILASPNPVDPEGAEQV</sequence>
<dbReference type="Proteomes" id="UP001500236">
    <property type="component" value="Unassembled WGS sequence"/>
</dbReference>
<dbReference type="PANTHER" id="PTHR43649">
    <property type="entry name" value="ARABINOSE-BINDING PROTEIN-RELATED"/>
    <property type="match status" value="1"/>
</dbReference>
<reference evidence="3" key="1">
    <citation type="journal article" date="2019" name="Int. J. Syst. Evol. Microbiol.">
        <title>The Global Catalogue of Microorganisms (GCM) 10K type strain sequencing project: providing services to taxonomists for standard genome sequencing and annotation.</title>
        <authorList>
            <consortium name="The Broad Institute Genomics Platform"/>
            <consortium name="The Broad Institute Genome Sequencing Center for Infectious Disease"/>
            <person name="Wu L."/>
            <person name="Ma J."/>
        </authorList>
    </citation>
    <scope>NUCLEOTIDE SEQUENCE [LARGE SCALE GENOMIC DNA]</scope>
    <source>
        <strain evidence="3">JCM 14309</strain>
    </source>
</reference>
<comment type="caution">
    <text evidence="2">The sequence shown here is derived from an EMBL/GenBank/DDBJ whole genome shotgun (WGS) entry which is preliminary data.</text>
</comment>
<dbReference type="PROSITE" id="PS51318">
    <property type="entry name" value="TAT"/>
    <property type="match status" value="1"/>
</dbReference>
<dbReference type="SUPFAM" id="SSF53850">
    <property type="entry name" value="Periplasmic binding protein-like II"/>
    <property type="match status" value="1"/>
</dbReference>
<dbReference type="Pfam" id="PF13416">
    <property type="entry name" value="SBP_bac_8"/>
    <property type="match status" value="1"/>
</dbReference>
<dbReference type="Gene3D" id="3.40.190.10">
    <property type="entry name" value="Periplasmic binding protein-like II"/>
    <property type="match status" value="1"/>
</dbReference>
<organism evidence="2 3">
    <name type="scientific">Nesterenkonia aethiopica</name>
    <dbReference type="NCBI Taxonomy" id="269144"/>
    <lineage>
        <taxon>Bacteria</taxon>
        <taxon>Bacillati</taxon>
        <taxon>Actinomycetota</taxon>
        <taxon>Actinomycetes</taxon>
        <taxon>Micrococcales</taxon>
        <taxon>Micrococcaceae</taxon>
        <taxon>Nesterenkonia</taxon>
    </lineage>
</organism>
<dbReference type="InterPro" id="IPR006059">
    <property type="entry name" value="SBP"/>
</dbReference>
<evidence type="ECO:0000256" key="1">
    <source>
        <dbReference type="SAM" id="SignalP"/>
    </source>
</evidence>
<dbReference type="EMBL" id="BAAAVT010000001">
    <property type="protein sequence ID" value="GAA3050394.1"/>
    <property type="molecule type" value="Genomic_DNA"/>
</dbReference>